<dbReference type="CDD" id="cd00154">
    <property type="entry name" value="Rab"/>
    <property type="match status" value="1"/>
</dbReference>
<dbReference type="SMART" id="SM00173">
    <property type="entry name" value="RAS"/>
    <property type="match status" value="1"/>
</dbReference>
<protein>
    <submittedName>
        <fullName evidence="2">Small GTP-binding protein, putative</fullName>
    </submittedName>
</protein>
<gene>
    <name evidence="2" type="ORF">TVAG_449250</name>
</gene>
<dbReference type="FunFam" id="3.40.50.300:FF:001204">
    <property type="entry name" value="Small GTP-binding protein, putative"/>
    <property type="match status" value="1"/>
</dbReference>
<dbReference type="SMR" id="A2FI73"/>
<dbReference type="Gene3D" id="3.40.50.300">
    <property type="entry name" value="P-loop containing nucleotide triphosphate hydrolases"/>
    <property type="match status" value="1"/>
</dbReference>
<keyword evidence="1" id="KW-0547">Nucleotide-binding</keyword>
<keyword evidence="3" id="KW-1185">Reference proteome</keyword>
<reference evidence="2" key="1">
    <citation type="submission" date="2006-10" db="EMBL/GenBank/DDBJ databases">
        <authorList>
            <person name="Amadeo P."/>
            <person name="Zhao Q."/>
            <person name="Wortman J."/>
            <person name="Fraser-Liggett C."/>
            <person name="Carlton J."/>
        </authorList>
    </citation>
    <scope>NUCLEOTIDE SEQUENCE</scope>
    <source>
        <strain evidence="2">G3</strain>
    </source>
</reference>
<organism evidence="2 3">
    <name type="scientific">Trichomonas vaginalis (strain ATCC PRA-98 / G3)</name>
    <dbReference type="NCBI Taxonomy" id="412133"/>
    <lineage>
        <taxon>Eukaryota</taxon>
        <taxon>Metamonada</taxon>
        <taxon>Parabasalia</taxon>
        <taxon>Trichomonadida</taxon>
        <taxon>Trichomonadidae</taxon>
        <taxon>Trichomonas</taxon>
    </lineage>
</organism>
<dbReference type="OMA" id="ENNTRAN"/>
<evidence type="ECO:0000313" key="3">
    <source>
        <dbReference type="Proteomes" id="UP000001542"/>
    </source>
</evidence>
<dbReference type="GO" id="GO:0005525">
    <property type="term" value="F:GTP binding"/>
    <property type="evidence" value="ECO:0000318"/>
    <property type="project" value="GO_Central"/>
</dbReference>
<dbReference type="PRINTS" id="PR00449">
    <property type="entry name" value="RASTRNSFRMNG"/>
</dbReference>
<dbReference type="InParanoid" id="A2FI73"/>
<reference evidence="2" key="2">
    <citation type="journal article" date="2007" name="Science">
        <title>Draft genome sequence of the sexually transmitted pathogen Trichomonas vaginalis.</title>
        <authorList>
            <person name="Carlton J.M."/>
            <person name="Hirt R.P."/>
            <person name="Silva J.C."/>
            <person name="Delcher A.L."/>
            <person name="Schatz M."/>
            <person name="Zhao Q."/>
            <person name="Wortman J.R."/>
            <person name="Bidwell S.L."/>
            <person name="Alsmark U.C.M."/>
            <person name="Besteiro S."/>
            <person name="Sicheritz-Ponten T."/>
            <person name="Noel C.J."/>
            <person name="Dacks J.B."/>
            <person name="Foster P.G."/>
            <person name="Simillion C."/>
            <person name="Van de Peer Y."/>
            <person name="Miranda-Saavedra D."/>
            <person name="Barton G.J."/>
            <person name="Westrop G.D."/>
            <person name="Mueller S."/>
            <person name="Dessi D."/>
            <person name="Fiori P.L."/>
            <person name="Ren Q."/>
            <person name="Paulsen I."/>
            <person name="Zhang H."/>
            <person name="Bastida-Corcuera F.D."/>
            <person name="Simoes-Barbosa A."/>
            <person name="Brown M.T."/>
            <person name="Hayes R.D."/>
            <person name="Mukherjee M."/>
            <person name="Okumura C.Y."/>
            <person name="Schneider R."/>
            <person name="Smith A.J."/>
            <person name="Vanacova S."/>
            <person name="Villalvazo M."/>
            <person name="Haas B.J."/>
            <person name="Pertea M."/>
            <person name="Feldblyum T.V."/>
            <person name="Utterback T.R."/>
            <person name="Shu C.L."/>
            <person name="Osoegawa K."/>
            <person name="de Jong P.J."/>
            <person name="Hrdy I."/>
            <person name="Horvathova L."/>
            <person name="Zubacova Z."/>
            <person name="Dolezal P."/>
            <person name="Malik S.B."/>
            <person name="Logsdon J.M. Jr."/>
            <person name="Henze K."/>
            <person name="Gupta A."/>
            <person name="Wang C.C."/>
            <person name="Dunne R.L."/>
            <person name="Upcroft J.A."/>
            <person name="Upcroft P."/>
            <person name="White O."/>
            <person name="Salzberg S.L."/>
            <person name="Tang P."/>
            <person name="Chiu C.-H."/>
            <person name="Lee Y.-S."/>
            <person name="Embley T.M."/>
            <person name="Coombs G.H."/>
            <person name="Mottram J.C."/>
            <person name="Tachezy J."/>
            <person name="Fraser-Liggett C.M."/>
            <person name="Johnson P.J."/>
        </authorList>
    </citation>
    <scope>NUCLEOTIDE SEQUENCE [LARGE SCALE GENOMIC DNA]</scope>
    <source>
        <strain evidence="2">G3</strain>
    </source>
</reference>
<dbReference type="PROSITE" id="PS51419">
    <property type="entry name" value="RAB"/>
    <property type="match status" value="1"/>
</dbReference>
<dbReference type="KEGG" id="tva:4753140"/>
<dbReference type="EMBL" id="DS113808">
    <property type="protein sequence ID" value="EAX95391.1"/>
    <property type="molecule type" value="Genomic_DNA"/>
</dbReference>
<dbReference type="VEuPathDB" id="TrichDB:TVAGG3_0618150"/>
<evidence type="ECO:0000256" key="1">
    <source>
        <dbReference type="ARBA" id="ARBA00022741"/>
    </source>
</evidence>
<dbReference type="SMART" id="SM00176">
    <property type="entry name" value="RAN"/>
    <property type="match status" value="1"/>
</dbReference>
<dbReference type="RefSeq" id="XP_001308321.1">
    <property type="nucleotide sequence ID" value="XM_001308320.1"/>
</dbReference>
<dbReference type="Proteomes" id="UP000001542">
    <property type="component" value="Unassembled WGS sequence"/>
</dbReference>
<dbReference type="Pfam" id="PF00071">
    <property type="entry name" value="Ras"/>
    <property type="match status" value="1"/>
</dbReference>
<sequence length="198" mass="22478">MDFESNSFLFRVVTIGETAVGKTSIISRLVNARFSENESPTIGGNFLMHEENIGNQKIELQIWDTAGQEKYRALSPIYCRDAAVGLIIYDVTNKDTFNKIDNWIKLFKDVADREALVYIVGNKCDKIEDLTVERNAIEVFSDQGYNCFFTSAKTGEGINDLFHDICEKLVAHRMKIRNESFVQLPSAQKTEEKKGCCN</sequence>
<dbReference type="SUPFAM" id="SSF52540">
    <property type="entry name" value="P-loop containing nucleoside triphosphate hydrolases"/>
    <property type="match status" value="1"/>
</dbReference>
<dbReference type="InterPro" id="IPR027417">
    <property type="entry name" value="P-loop_NTPase"/>
</dbReference>
<accession>A2FI73</accession>
<dbReference type="SMART" id="SM00175">
    <property type="entry name" value="RAB"/>
    <property type="match status" value="1"/>
</dbReference>
<dbReference type="SMART" id="SM00174">
    <property type="entry name" value="RHO"/>
    <property type="match status" value="1"/>
</dbReference>
<dbReference type="eggNOG" id="KOG0092">
    <property type="taxonomic scope" value="Eukaryota"/>
</dbReference>
<dbReference type="STRING" id="5722.A2FI73"/>
<dbReference type="VEuPathDB" id="TrichDB:TVAG_449250"/>
<dbReference type="InterPro" id="IPR001806">
    <property type="entry name" value="Small_GTPase"/>
</dbReference>
<dbReference type="AlphaFoldDB" id="A2FI73"/>
<proteinExistence type="predicted"/>
<dbReference type="InterPro" id="IPR005225">
    <property type="entry name" value="Small_GTP-bd"/>
</dbReference>
<dbReference type="NCBIfam" id="TIGR00231">
    <property type="entry name" value="small_GTP"/>
    <property type="match status" value="1"/>
</dbReference>
<name>A2FI73_TRIV3</name>
<dbReference type="GO" id="GO:0003924">
    <property type="term" value="F:GTPase activity"/>
    <property type="evidence" value="ECO:0000318"/>
    <property type="project" value="GO_Central"/>
</dbReference>
<dbReference type="PANTHER" id="PTHR47978">
    <property type="match status" value="1"/>
</dbReference>
<dbReference type="PROSITE" id="PS51421">
    <property type="entry name" value="RAS"/>
    <property type="match status" value="1"/>
</dbReference>
<evidence type="ECO:0000313" key="2">
    <source>
        <dbReference type="EMBL" id="EAX95391.1"/>
    </source>
</evidence>